<dbReference type="EMBL" id="JANAVB010009995">
    <property type="protein sequence ID" value="KAJ6839563.1"/>
    <property type="molecule type" value="Genomic_DNA"/>
</dbReference>
<name>A0AAX6HFC5_IRIPA</name>
<dbReference type="Proteomes" id="UP001140949">
    <property type="component" value="Unassembled WGS sequence"/>
</dbReference>
<keyword evidence="3" id="KW-1185">Reference proteome</keyword>
<evidence type="ECO:0000256" key="1">
    <source>
        <dbReference type="SAM" id="MobiDB-lite"/>
    </source>
</evidence>
<dbReference type="AlphaFoldDB" id="A0AAX6HFC5"/>
<feature type="region of interest" description="Disordered" evidence="1">
    <location>
        <begin position="12"/>
        <end position="31"/>
    </location>
</feature>
<protein>
    <submittedName>
        <fullName evidence="2">Uncharacterized protein</fullName>
    </submittedName>
</protein>
<comment type="caution">
    <text evidence="2">The sequence shown here is derived from an EMBL/GenBank/DDBJ whole genome shotgun (WGS) entry which is preliminary data.</text>
</comment>
<reference evidence="2" key="2">
    <citation type="submission" date="2023-04" db="EMBL/GenBank/DDBJ databases">
        <authorList>
            <person name="Bruccoleri R.E."/>
            <person name="Oakeley E.J."/>
            <person name="Faust A.-M."/>
            <person name="Dessus-Babus S."/>
            <person name="Altorfer M."/>
            <person name="Burckhardt D."/>
            <person name="Oertli M."/>
            <person name="Naumann U."/>
            <person name="Petersen F."/>
            <person name="Wong J."/>
        </authorList>
    </citation>
    <scope>NUCLEOTIDE SEQUENCE</scope>
    <source>
        <strain evidence="2">GSM-AAB239-AS_SAM_17_03QT</strain>
        <tissue evidence="2">Leaf</tissue>
    </source>
</reference>
<evidence type="ECO:0000313" key="3">
    <source>
        <dbReference type="Proteomes" id="UP001140949"/>
    </source>
</evidence>
<gene>
    <name evidence="2" type="ORF">M6B38_315570</name>
</gene>
<sequence>MLEMKLKKQLLRANQRRASDEKHQLALGLTR</sequence>
<reference evidence="2" key="1">
    <citation type="journal article" date="2023" name="GigaByte">
        <title>Genome assembly of the bearded iris, Iris pallida Lam.</title>
        <authorList>
            <person name="Bruccoleri R.E."/>
            <person name="Oakeley E.J."/>
            <person name="Faust A.M.E."/>
            <person name="Altorfer M."/>
            <person name="Dessus-Babus S."/>
            <person name="Burckhardt D."/>
            <person name="Oertli M."/>
            <person name="Naumann U."/>
            <person name="Petersen F."/>
            <person name="Wong J."/>
        </authorList>
    </citation>
    <scope>NUCLEOTIDE SEQUENCE</scope>
    <source>
        <strain evidence="2">GSM-AAB239-AS_SAM_17_03QT</strain>
    </source>
</reference>
<organism evidence="2 3">
    <name type="scientific">Iris pallida</name>
    <name type="common">Sweet iris</name>
    <dbReference type="NCBI Taxonomy" id="29817"/>
    <lineage>
        <taxon>Eukaryota</taxon>
        <taxon>Viridiplantae</taxon>
        <taxon>Streptophyta</taxon>
        <taxon>Embryophyta</taxon>
        <taxon>Tracheophyta</taxon>
        <taxon>Spermatophyta</taxon>
        <taxon>Magnoliopsida</taxon>
        <taxon>Liliopsida</taxon>
        <taxon>Asparagales</taxon>
        <taxon>Iridaceae</taxon>
        <taxon>Iridoideae</taxon>
        <taxon>Irideae</taxon>
        <taxon>Iris</taxon>
    </lineage>
</organism>
<evidence type="ECO:0000313" key="2">
    <source>
        <dbReference type="EMBL" id="KAJ6839563.1"/>
    </source>
</evidence>
<accession>A0AAX6HFC5</accession>
<proteinExistence type="predicted"/>